<dbReference type="Proteomes" id="UP001181622">
    <property type="component" value="Unassembled WGS sequence"/>
</dbReference>
<accession>A0ABU1DCI8</accession>
<dbReference type="InterPro" id="IPR034294">
    <property type="entry name" value="Aquaporin_transptr"/>
</dbReference>
<dbReference type="Pfam" id="PF00230">
    <property type="entry name" value="MIP"/>
    <property type="match status" value="1"/>
</dbReference>
<feature type="transmembrane region" description="Helical" evidence="7">
    <location>
        <begin position="12"/>
        <end position="29"/>
    </location>
</feature>
<name>A0ABU1DCI8_9HYPH</name>
<dbReference type="PROSITE" id="PS00221">
    <property type="entry name" value="MIP"/>
    <property type="match status" value="1"/>
</dbReference>
<dbReference type="PRINTS" id="PR00783">
    <property type="entry name" value="MINTRINSICP"/>
</dbReference>
<keyword evidence="5 7" id="KW-0472">Membrane</keyword>
<feature type="transmembrane region" description="Helical" evidence="7">
    <location>
        <begin position="150"/>
        <end position="175"/>
    </location>
</feature>
<keyword evidence="2 6" id="KW-0813">Transport</keyword>
<dbReference type="RefSeq" id="WP_309389133.1">
    <property type="nucleotide sequence ID" value="NZ_JADBEO010000006.1"/>
</dbReference>
<comment type="caution">
    <text evidence="8">The sequence shown here is derived from an EMBL/GenBank/DDBJ whole genome shotgun (WGS) entry which is preliminary data.</text>
</comment>
<comment type="subcellular location">
    <subcellularLocation>
        <location evidence="1">Membrane</location>
        <topology evidence="1">Multi-pass membrane protein</topology>
    </subcellularLocation>
</comment>
<dbReference type="SUPFAM" id="SSF81338">
    <property type="entry name" value="Aquaporin-like"/>
    <property type="match status" value="1"/>
</dbReference>
<reference evidence="8" key="1">
    <citation type="submission" date="2020-10" db="EMBL/GenBank/DDBJ databases">
        <authorList>
            <person name="Abbas A."/>
            <person name="Razzaq R."/>
            <person name="Waqas M."/>
            <person name="Abbas N."/>
            <person name="Nielsen T.K."/>
            <person name="Hansen L.H."/>
            <person name="Hussain S."/>
            <person name="Shahid M."/>
        </authorList>
    </citation>
    <scope>NUCLEOTIDE SEQUENCE</scope>
    <source>
        <strain evidence="8">S14</strain>
    </source>
</reference>
<evidence type="ECO:0000256" key="2">
    <source>
        <dbReference type="ARBA" id="ARBA00022448"/>
    </source>
</evidence>
<protein>
    <submittedName>
        <fullName evidence="8">Aquaporin family protein</fullName>
    </submittedName>
</protein>
<dbReference type="InterPro" id="IPR023271">
    <property type="entry name" value="Aquaporin-like"/>
</dbReference>
<evidence type="ECO:0000256" key="7">
    <source>
        <dbReference type="SAM" id="Phobius"/>
    </source>
</evidence>
<keyword evidence="4 7" id="KW-1133">Transmembrane helix</keyword>
<gene>
    <name evidence="8" type="ORF">IHQ68_04125</name>
</gene>
<comment type="similarity">
    <text evidence="6">Belongs to the MIP/aquaporin (TC 1.A.8) family.</text>
</comment>
<feature type="transmembrane region" description="Helical" evidence="7">
    <location>
        <begin position="124"/>
        <end position="143"/>
    </location>
</feature>
<feature type="transmembrane region" description="Helical" evidence="7">
    <location>
        <begin position="88"/>
        <end position="112"/>
    </location>
</feature>
<organism evidence="8 9">
    <name type="scientific">Chelatococcus sambhunathii</name>
    <dbReference type="NCBI Taxonomy" id="363953"/>
    <lineage>
        <taxon>Bacteria</taxon>
        <taxon>Pseudomonadati</taxon>
        <taxon>Pseudomonadota</taxon>
        <taxon>Alphaproteobacteria</taxon>
        <taxon>Hyphomicrobiales</taxon>
        <taxon>Chelatococcaceae</taxon>
        <taxon>Chelatococcus</taxon>
    </lineage>
</organism>
<evidence type="ECO:0000256" key="1">
    <source>
        <dbReference type="ARBA" id="ARBA00004141"/>
    </source>
</evidence>
<feature type="transmembrane region" description="Helical" evidence="7">
    <location>
        <begin position="195"/>
        <end position="216"/>
    </location>
</feature>
<dbReference type="InterPro" id="IPR000425">
    <property type="entry name" value="MIP"/>
</dbReference>
<feature type="transmembrane region" description="Helical" evidence="7">
    <location>
        <begin position="49"/>
        <end position="76"/>
    </location>
</feature>
<proteinExistence type="inferred from homology"/>
<evidence type="ECO:0000256" key="4">
    <source>
        <dbReference type="ARBA" id="ARBA00022989"/>
    </source>
</evidence>
<evidence type="ECO:0000256" key="3">
    <source>
        <dbReference type="ARBA" id="ARBA00022692"/>
    </source>
</evidence>
<sequence>MVELRRRLAGEFLGSAFLVAAVVGSGIMASSLTRDVAVALLANTVATGAILVVLITIFGPVSGAHFNPAISLAFALRGELSWRDFRRYVAAQVAGAITGVAAAHLMFGRAVFQVSQTARTGPAQWFSEGVAAFGLALVILLGLRGERGSVAWLVGLYVSAGYWFTASTCFANPAVALARSLTDSFAGVRPIDLPGFLLAELVGTLLALAASSFILGPRRAEA</sequence>
<keyword evidence="3 6" id="KW-0812">Transmembrane</keyword>
<evidence type="ECO:0000313" key="8">
    <source>
        <dbReference type="EMBL" id="MDR4305812.1"/>
    </source>
</evidence>
<dbReference type="EMBL" id="JADBEO010000006">
    <property type="protein sequence ID" value="MDR4305812.1"/>
    <property type="molecule type" value="Genomic_DNA"/>
</dbReference>
<keyword evidence="9" id="KW-1185">Reference proteome</keyword>
<dbReference type="Gene3D" id="1.20.1080.10">
    <property type="entry name" value="Glycerol uptake facilitator protein"/>
    <property type="match status" value="1"/>
</dbReference>
<dbReference type="PANTHER" id="PTHR45724:SF13">
    <property type="entry name" value="AQUAPORIN NIP1-1-RELATED"/>
    <property type="match status" value="1"/>
</dbReference>
<dbReference type="PANTHER" id="PTHR45724">
    <property type="entry name" value="AQUAPORIN NIP2-1"/>
    <property type="match status" value="1"/>
</dbReference>
<dbReference type="InterPro" id="IPR022357">
    <property type="entry name" value="MIP_CS"/>
</dbReference>
<evidence type="ECO:0000256" key="5">
    <source>
        <dbReference type="ARBA" id="ARBA00023136"/>
    </source>
</evidence>
<evidence type="ECO:0000256" key="6">
    <source>
        <dbReference type="RuleBase" id="RU000477"/>
    </source>
</evidence>
<evidence type="ECO:0000313" key="9">
    <source>
        <dbReference type="Proteomes" id="UP001181622"/>
    </source>
</evidence>